<sequence length="111" mass="11773">MLTMTSSEVTQKPAKGQQVASNQPQYAREEKEQSASASASAGLNLNLFGALSGAFSSKSKKEKQPDGSEVEHRQDNSHIKGAAMGNGQAAATAHAESRGREMRERILAGEK</sequence>
<accession>A0A4S9LP31</accession>
<feature type="compositionally biased region" description="Basic and acidic residues" evidence="1">
    <location>
        <begin position="95"/>
        <end position="111"/>
    </location>
</feature>
<feature type="compositionally biased region" description="Low complexity" evidence="1">
    <location>
        <begin position="81"/>
        <end position="94"/>
    </location>
</feature>
<dbReference type="Proteomes" id="UP000306584">
    <property type="component" value="Unassembled WGS sequence"/>
</dbReference>
<evidence type="ECO:0000256" key="1">
    <source>
        <dbReference type="SAM" id="MobiDB-lite"/>
    </source>
</evidence>
<dbReference type="AlphaFoldDB" id="A0A4S9LP31"/>
<feature type="compositionally biased region" description="Polar residues" evidence="1">
    <location>
        <begin position="1"/>
        <end position="10"/>
    </location>
</feature>
<evidence type="ECO:0000313" key="3">
    <source>
        <dbReference type="Proteomes" id="UP000306584"/>
    </source>
</evidence>
<organism evidence="2 3">
    <name type="scientific">Aureobasidium pullulans</name>
    <name type="common">Black yeast</name>
    <name type="synonym">Pullularia pullulans</name>
    <dbReference type="NCBI Taxonomy" id="5580"/>
    <lineage>
        <taxon>Eukaryota</taxon>
        <taxon>Fungi</taxon>
        <taxon>Dikarya</taxon>
        <taxon>Ascomycota</taxon>
        <taxon>Pezizomycotina</taxon>
        <taxon>Dothideomycetes</taxon>
        <taxon>Dothideomycetidae</taxon>
        <taxon>Dothideales</taxon>
        <taxon>Saccotheciaceae</taxon>
        <taxon>Aureobasidium</taxon>
    </lineage>
</organism>
<gene>
    <name evidence="2" type="ORF">D6D01_03075</name>
</gene>
<dbReference type="EMBL" id="QZBD01000079">
    <property type="protein sequence ID" value="THY30952.1"/>
    <property type="molecule type" value="Genomic_DNA"/>
</dbReference>
<comment type="caution">
    <text evidence="2">The sequence shown here is derived from an EMBL/GenBank/DDBJ whole genome shotgun (WGS) entry which is preliminary data.</text>
</comment>
<protein>
    <submittedName>
        <fullName evidence="2">Uncharacterized protein</fullName>
    </submittedName>
</protein>
<reference evidence="2 3" key="1">
    <citation type="submission" date="2018-10" db="EMBL/GenBank/DDBJ databases">
        <title>Fifty Aureobasidium pullulans genomes reveal a recombining polyextremotolerant generalist.</title>
        <authorList>
            <person name="Gostincar C."/>
            <person name="Turk M."/>
            <person name="Zajc J."/>
            <person name="Gunde-Cimerman N."/>
        </authorList>
    </citation>
    <scope>NUCLEOTIDE SEQUENCE [LARGE SCALE GENOMIC DNA]</scope>
    <source>
        <strain evidence="2 3">EXF-6604</strain>
    </source>
</reference>
<evidence type="ECO:0000313" key="2">
    <source>
        <dbReference type="EMBL" id="THY30952.1"/>
    </source>
</evidence>
<feature type="region of interest" description="Disordered" evidence="1">
    <location>
        <begin position="1"/>
        <end position="39"/>
    </location>
</feature>
<feature type="region of interest" description="Disordered" evidence="1">
    <location>
        <begin position="55"/>
        <end position="111"/>
    </location>
</feature>
<name>A0A4S9LP31_AURPU</name>
<feature type="compositionally biased region" description="Basic and acidic residues" evidence="1">
    <location>
        <begin position="62"/>
        <end position="78"/>
    </location>
</feature>
<proteinExistence type="predicted"/>